<keyword evidence="1" id="KW-0472">Membrane</keyword>
<feature type="transmembrane region" description="Helical" evidence="1">
    <location>
        <begin position="48"/>
        <end position="67"/>
    </location>
</feature>
<evidence type="ECO:0000313" key="3">
    <source>
        <dbReference type="Proteomes" id="UP000184233"/>
    </source>
</evidence>
<accession>A0A1M3KZP2</accession>
<reference evidence="2 3" key="1">
    <citation type="submission" date="2016-09" db="EMBL/GenBank/DDBJ databases">
        <title>Genome-resolved meta-omics ties microbial dynamics to process performance in biotechnology for thiocyanate degradation.</title>
        <authorList>
            <person name="Kantor R.S."/>
            <person name="Huddy R.J."/>
            <person name="Iyer R."/>
            <person name="Thomas B.C."/>
            <person name="Brown C.T."/>
            <person name="Anantharaman K."/>
            <person name="Tringe S."/>
            <person name="Hettich R.L."/>
            <person name="Harrison S.T."/>
            <person name="Banfield J.F."/>
        </authorList>
    </citation>
    <scope>NUCLEOTIDE SEQUENCE [LARGE SCALE GENOMIC DNA]</scope>
    <source>
        <strain evidence="2">59-99</strain>
    </source>
</reference>
<organism evidence="2 3">
    <name type="scientific">Candidatus Kapaibacterium thiocyanatum</name>
    <dbReference type="NCBI Taxonomy" id="1895771"/>
    <lineage>
        <taxon>Bacteria</taxon>
        <taxon>Pseudomonadati</taxon>
        <taxon>Candidatus Kapaibacteriota</taxon>
        <taxon>Candidatus Kapaibacteriia</taxon>
        <taxon>Candidatus Kapaibacteriales</taxon>
        <taxon>Candidatus Kapaibacteriaceae</taxon>
        <taxon>Candidatus Kapaibacterium</taxon>
    </lineage>
</organism>
<comment type="caution">
    <text evidence="2">The sequence shown here is derived from an EMBL/GenBank/DDBJ whole genome shotgun (WGS) entry which is preliminary data.</text>
</comment>
<evidence type="ECO:0000313" key="2">
    <source>
        <dbReference type="EMBL" id="OJX57805.1"/>
    </source>
</evidence>
<keyword evidence="1" id="KW-1133">Transmembrane helix</keyword>
<dbReference type="STRING" id="1895771.BGO89_07495"/>
<keyword evidence="1" id="KW-0812">Transmembrane</keyword>
<protein>
    <submittedName>
        <fullName evidence="2">Uncharacterized protein</fullName>
    </submittedName>
</protein>
<dbReference type="AlphaFoldDB" id="A0A1M3KZP2"/>
<gene>
    <name evidence="2" type="ORF">BGO89_07495</name>
</gene>
<name>A0A1M3KZP2_9BACT</name>
<evidence type="ECO:0000256" key="1">
    <source>
        <dbReference type="SAM" id="Phobius"/>
    </source>
</evidence>
<sequence>MHPEHPGVLTKGYPAGIGGGPIAERIRSHRVAYPKHSTYHPKGLVVKYRISFVVLLSIIIPSVASALPKQPRNQRKCSIPQARTNPPAEIGRCQCGDFITQFGTITIGTTFCRCTPVYYPPQAPNIPAVDDCAFDTSCTNSGGGPCQKFKYEEDPQRDIPNWAGGVMPKYGVYTSFELFGP</sequence>
<dbReference type="EMBL" id="MKVH01000021">
    <property type="protein sequence ID" value="OJX57805.1"/>
    <property type="molecule type" value="Genomic_DNA"/>
</dbReference>
<proteinExistence type="predicted"/>
<dbReference type="Proteomes" id="UP000184233">
    <property type="component" value="Unassembled WGS sequence"/>
</dbReference>